<keyword evidence="3" id="KW-1185">Reference proteome</keyword>
<protein>
    <recommendedName>
        <fullName evidence="4">DUF2391 domain-containing protein</fullName>
    </recommendedName>
</protein>
<name>A0A6C2UDF4_PONDE</name>
<evidence type="ECO:0008006" key="4">
    <source>
        <dbReference type="Google" id="ProtNLM"/>
    </source>
</evidence>
<evidence type="ECO:0000256" key="1">
    <source>
        <dbReference type="SAM" id="Phobius"/>
    </source>
</evidence>
<reference evidence="2 3" key="1">
    <citation type="submission" date="2019-04" db="EMBL/GenBank/DDBJ databases">
        <authorList>
            <person name="Van Vliet M D."/>
        </authorList>
    </citation>
    <scope>NUCLEOTIDE SEQUENCE [LARGE SCALE GENOMIC DNA]</scope>
    <source>
        <strain evidence="2 3">F1</strain>
    </source>
</reference>
<gene>
    <name evidence="2" type="ORF">PDESU_06475</name>
</gene>
<keyword evidence="1" id="KW-0812">Transmembrane</keyword>
<feature type="transmembrane region" description="Helical" evidence="1">
    <location>
        <begin position="110"/>
        <end position="132"/>
    </location>
</feature>
<accession>A0A6C2UDF4</accession>
<dbReference type="InterPro" id="IPR024464">
    <property type="entry name" value="DUF2391"/>
</dbReference>
<evidence type="ECO:0000313" key="2">
    <source>
        <dbReference type="EMBL" id="VGO17873.1"/>
    </source>
</evidence>
<dbReference type="RefSeq" id="WP_168442741.1">
    <property type="nucleotide sequence ID" value="NZ_CAAHFG010000005.1"/>
</dbReference>
<keyword evidence="1" id="KW-1133">Transmembrane helix</keyword>
<feature type="transmembrane region" description="Helical" evidence="1">
    <location>
        <begin position="76"/>
        <end position="98"/>
    </location>
</feature>
<proteinExistence type="predicted"/>
<evidence type="ECO:0000313" key="3">
    <source>
        <dbReference type="Proteomes" id="UP000366872"/>
    </source>
</evidence>
<dbReference type="AlphaFoldDB" id="A0A6C2UDF4"/>
<dbReference type="Proteomes" id="UP000366872">
    <property type="component" value="Unassembled WGS sequence"/>
</dbReference>
<dbReference type="EMBL" id="CAAHFG010000005">
    <property type="protein sequence ID" value="VGO17873.1"/>
    <property type="molecule type" value="Genomic_DNA"/>
</dbReference>
<keyword evidence="1" id="KW-0472">Membrane</keyword>
<sequence>MDFKTPDEMIKRIGGYLHRVVPVVDATGKVLDYTLKPLMIEFKPRDVMQVIVGASLLSIPVSFTEEVWVLGSELPLANVIGLSALSLVFIGLFVYYNFYRFDFKGHTLEFIKRVAGTYFISLLVVALLLSIINKCPWGTDYMTAIKRILIVAFPASMSAAVSDSIK</sequence>
<organism evidence="2 3">
    <name type="scientific">Pontiella desulfatans</name>
    <dbReference type="NCBI Taxonomy" id="2750659"/>
    <lineage>
        <taxon>Bacteria</taxon>
        <taxon>Pseudomonadati</taxon>
        <taxon>Kiritimatiellota</taxon>
        <taxon>Kiritimatiellia</taxon>
        <taxon>Kiritimatiellales</taxon>
        <taxon>Pontiellaceae</taxon>
        <taxon>Pontiella</taxon>
    </lineage>
</organism>
<dbReference type="Pfam" id="PF09622">
    <property type="entry name" value="DUF2391"/>
    <property type="match status" value="1"/>
</dbReference>